<keyword evidence="3" id="KW-0479">Metal-binding</keyword>
<dbReference type="OrthoDB" id="3941538at2759"/>
<dbReference type="Pfam" id="PF00107">
    <property type="entry name" value="ADH_zinc_N"/>
    <property type="match status" value="1"/>
</dbReference>
<name>A0A8E2F7S2_9PEZI</name>
<keyword evidence="4" id="KW-0862">Zinc</keyword>
<keyword evidence="6" id="KW-1133">Transmembrane helix</keyword>
<keyword evidence="5" id="KW-0560">Oxidoreductase</keyword>
<evidence type="ECO:0000256" key="5">
    <source>
        <dbReference type="ARBA" id="ARBA00023002"/>
    </source>
</evidence>
<evidence type="ECO:0000256" key="4">
    <source>
        <dbReference type="ARBA" id="ARBA00022833"/>
    </source>
</evidence>
<dbReference type="Proteomes" id="UP000250140">
    <property type="component" value="Unassembled WGS sequence"/>
</dbReference>
<reference evidence="8 9" key="1">
    <citation type="journal article" date="2016" name="Nat. Commun.">
        <title>Ectomycorrhizal ecology is imprinted in the genome of the dominant symbiotic fungus Cenococcum geophilum.</title>
        <authorList>
            <consortium name="DOE Joint Genome Institute"/>
            <person name="Peter M."/>
            <person name="Kohler A."/>
            <person name="Ohm R.A."/>
            <person name="Kuo A."/>
            <person name="Krutzmann J."/>
            <person name="Morin E."/>
            <person name="Arend M."/>
            <person name="Barry K.W."/>
            <person name="Binder M."/>
            <person name="Choi C."/>
            <person name="Clum A."/>
            <person name="Copeland A."/>
            <person name="Grisel N."/>
            <person name="Haridas S."/>
            <person name="Kipfer T."/>
            <person name="LaButti K."/>
            <person name="Lindquist E."/>
            <person name="Lipzen A."/>
            <person name="Maire R."/>
            <person name="Meier B."/>
            <person name="Mihaltcheva S."/>
            <person name="Molinier V."/>
            <person name="Murat C."/>
            <person name="Poggeler S."/>
            <person name="Quandt C.A."/>
            <person name="Sperisen C."/>
            <person name="Tritt A."/>
            <person name="Tisserant E."/>
            <person name="Crous P.W."/>
            <person name="Henrissat B."/>
            <person name="Nehls U."/>
            <person name="Egli S."/>
            <person name="Spatafora J.W."/>
            <person name="Grigoriev I.V."/>
            <person name="Martin F.M."/>
        </authorList>
    </citation>
    <scope>NUCLEOTIDE SEQUENCE [LARGE SCALE GENOMIC DNA]</scope>
    <source>
        <strain evidence="8 9">CBS 207.34</strain>
    </source>
</reference>
<sequence length="214" mass="23638">MNSADASPLAVAWHAANISEIADFSNRSVLILGGGPVGIALIFVLRARHAKQILVSEPTALRAEQNAKLAEAVFNPTEDKVGEKYRELTTRKGVDIVFDCAGIQPGLQDGMEALRHKGIYVNVAGWEKPMSVPAGQFMTKEFTIKASMAYNDKDFKETVDAFIQGKFKGVEKMVTSRIHLEDAVNKGFEELIINKDNHMRILVTPKLERLNRTA</sequence>
<comment type="cofactor">
    <cofactor evidence="1">
        <name>Zn(2+)</name>
        <dbReference type="ChEBI" id="CHEBI:29105"/>
    </cofactor>
</comment>
<dbReference type="EMBL" id="KV749009">
    <property type="protein sequence ID" value="OCL11681.1"/>
    <property type="molecule type" value="Genomic_DNA"/>
</dbReference>
<feature type="transmembrane region" description="Helical" evidence="6">
    <location>
        <begin position="29"/>
        <end position="47"/>
    </location>
</feature>
<gene>
    <name evidence="8" type="ORF">AOQ84DRAFT_335503</name>
</gene>
<keyword evidence="6" id="KW-0812">Transmembrane</keyword>
<dbReference type="PANTHER" id="PTHR43161">
    <property type="entry name" value="SORBITOL DEHYDROGENASE"/>
    <property type="match status" value="1"/>
</dbReference>
<comment type="similarity">
    <text evidence="2">Belongs to the zinc-containing alcohol dehydrogenase family.</text>
</comment>
<dbReference type="InterPro" id="IPR036291">
    <property type="entry name" value="NAD(P)-bd_dom_sf"/>
</dbReference>
<keyword evidence="6" id="KW-0472">Membrane</keyword>
<feature type="domain" description="Alcohol dehydrogenase-like C-terminal" evidence="7">
    <location>
        <begin position="36"/>
        <end position="161"/>
    </location>
</feature>
<dbReference type="SUPFAM" id="SSF51735">
    <property type="entry name" value="NAD(P)-binding Rossmann-fold domains"/>
    <property type="match status" value="1"/>
</dbReference>
<keyword evidence="9" id="KW-1185">Reference proteome</keyword>
<dbReference type="PANTHER" id="PTHR43161:SF23">
    <property type="entry name" value="(R,R)-BUTANEDIOL DEHYDROGENASE-RELATED"/>
    <property type="match status" value="1"/>
</dbReference>
<protein>
    <recommendedName>
        <fullName evidence="7">Alcohol dehydrogenase-like C-terminal domain-containing protein</fullName>
    </recommendedName>
</protein>
<dbReference type="Gene3D" id="3.90.180.10">
    <property type="entry name" value="Medium-chain alcohol dehydrogenases, catalytic domain"/>
    <property type="match status" value="1"/>
</dbReference>
<dbReference type="GO" id="GO:0000721">
    <property type="term" value="F:(R,R)-butanediol dehydrogenase activity"/>
    <property type="evidence" value="ECO:0007669"/>
    <property type="project" value="TreeGrafter"/>
</dbReference>
<dbReference type="GO" id="GO:0046872">
    <property type="term" value="F:metal ion binding"/>
    <property type="evidence" value="ECO:0007669"/>
    <property type="project" value="UniProtKB-KW"/>
</dbReference>
<organism evidence="8 9">
    <name type="scientific">Glonium stellatum</name>
    <dbReference type="NCBI Taxonomy" id="574774"/>
    <lineage>
        <taxon>Eukaryota</taxon>
        <taxon>Fungi</taxon>
        <taxon>Dikarya</taxon>
        <taxon>Ascomycota</taxon>
        <taxon>Pezizomycotina</taxon>
        <taxon>Dothideomycetes</taxon>
        <taxon>Pleosporomycetidae</taxon>
        <taxon>Gloniales</taxon>
        <taxon>Gloniaceae</taxon>
        <taxon>Glonium</taxon>
    </lineage>
</organism>
<proteinExistence type="inferred from homology"/>
<evidence type="ECO:0000256" key="1">
    <source>
        <dbReference type="ARBA" id="ARBA00001947"/>
    </source>
</evidence>
<accession>A0A8E2F7S2</accession>
<evidence type="ECO:0000313" key="8">
    <source>
        <dbReference type="EMBL" id="OCL11681.1"/>
    </source>
</evidence>
<evidence type="ECO:0000256" key="6">
    <source>
        <dbReference type="SAM" id="Phobius"/>
    </source>
</evidence>
<evidence type="ECO:0000259" key="7">
    <source>
        <dbReference type="Pfam" id="PF00107"/>
    </source>
</evidence>
<dbReference type="InterPro" id="IPR013149">
    <property type="entry name" value="ADH-like_C"/>
</dbReference>
<dbReference type="AlphaFoldDB" id="A0A8E2F7S2"/>
<evidence type="ECO:0000256" key="2">
    <source>
        <dbReference type="ARBA" id="ARBA00008072"/>
    </source>
</evidence>
<dbReference type="GO" id="GO:0034079">
    <property type="term" value="P:butanediol biosynthetic process"/>
    <property type="evidence" value="ECO:0007669"/>
    <property type="project" value="TreeGrafter"/>
</dbReference>
<dbReference type="GO" id="GO:0005737">
    <property type="term" value="C:cytoplasm"/>
    <property type="evidence" value="ECO:0007669"/>
    <property type="project" value="TreeGrafter"/>
</dbReference>
<evidence type="ECO:0000256" key="3">
    <source>
        <dbReference type="ARBA" id="ARBA00022723"/>
    </source>
</evidence>
<dbReference type="Gene3D" id="3.40.50.720">
    <property type="entry name" value="NAD(P)-binding Rossmann-like Domain"/>
    <property type="match status" value="1"/>
</dbReference>
<evidence type="ECO:0000313" key="9">
    <source>
        <dbReference type="Proteomes" id="UP000250140"/>
    </source>
</evidence>